<evidence type="ECO:0008006" key="3">
    <source>
        <dbReference type="Google" id="ProtNLM"/>
    </source>
</evidence>
<evidence type="ECO:0000313" key="1">
    <source>
        <dbReference type="EMBL" id="GAA1947568.1"/>
    </source>
</evidence>
<dbReference type="EMBL" id="BAAAPB010000001">
    <property type="protein sequence ID" value="GAA1947568.1"/>
    <property type="molecule type" value="Genomic_DNA"/>
</dbReference>
<comment type="caution">
    <text evidence="1">The sequence shown here is derived from an EMBL/GenBank/DDBJ whole genome shotgun (WGS) entry which is preliminary data.</text>
</comment>
<dbReference type="RefSeq" id="WP_344041753.1">
    <property type="nucleotide sequence ID" value="NZ_BAAAPB010000001.1"/>
</dbReference>
<reference evidence="1 2" key="1">
    <citation type="journal article" date="2019" name="Int. J. Syst. Evol. Microbiol.">
        <title>The Global Catalogue of Microorganisms (GCM) 10K type strain sequencing project: providing services to taxonomists for standard genome sequencing and annotation.</title>
        <authorList>
            <consortium name="The Broad Institute Genomics Platform"/>
            <consortium name="The Broad Institute Genome Sequencing Center for Infectious Disease"/>
            <person name="Wu L."/>
            <person name="Ma J."/>
        </authorList>
    </citation>
    <scope>NUCLEOTIDE SEQUENCE [LARGE SCALE GENOMIC DNA]</scope>
    <source>
        <strain evidence="1 2">JCM 15309</strain>
    </source>
</reference>
<accession>A0ABN2Q9D3</accession>
<dbReference type="Proteomes" id="UP001500571">
    <property type="component" value="Unassembled WGS sequence"/>
</dbReference>
<name>A0ABN2Q9D3_9ACTN</name>
<organism evidence="1 2">
    <name type="scientific">Nocardioides panacihumi</name>
    <dbReference type="NCBI Taxonomy" id="400774"/>
    <lineage>
        <taxon>Bacteria</taxon>
        <taxon>Bacillati</taxon>
        <taxon>Actinomycetota</taxon>
        <taxon>Actinomycetes</taxon>
        <taxon>Propionibacteriales</taxon>
        <taxon>Nocardioidaceae</taxon>
        <taxon>Nocardioides</taxon>
    </lineage>
</organism>
<gene>
    <name evidence="1" type="ORF">GCM10009798_03340</name>
</gene>
<keyword evidence="2" id="KW-1185">Reference proteome</keyword>
<evidence type="ECO:0000313" key="2">
    <source>
        <dbReference type="Proteomes" id="UP001500571"/>
    </source>
</evidence>
<protein>
    <recommendedName>
        <fullName evidence="3">Nucleotide pyrophosphohydrolase</fullName>
    </recommendedName>
</protein>
<proteinExistence type="predicted"/>
<sequence length="82" mass="9142">MNALALLVPRQQSRASAFDCAEEEEFHALVESIETLLFTSADHPEALDMTVLAEALAELESRWPEAAAELRPRVEARGRHRA</sequence>